<proteinExistence type="predicted"/>
<evidence type="ECO:0000259" key="1">
    <source>
        <dbReference type="Pfam" id="PF07110"/>
    </source>
</evidence>
<dbReference type="Pfam" id="PF07110">
    <property type="entry name" value="EthD"/>
    <property type="match status" value="2"/>
</dbReference>
<evidence type="ECO:0000313" key="2">
    <source>
        <dbReference type="EMBL" id="CDN89577.1"/>
    </source>
</evidence>
<dbReference type="NCBIfam" id="TIGR02118">
    <property type="entry name" value="EthD family reductase"/>
    <property type="match status" value="2"/>
</dbReference>
<name>A0A1L1PRM9_HYDIT</name>
<gene>
    <name evidence="2" type="ORF">BN948_04016</name>
</gene>
<dbReference type="RefSeq" id="WP_009519541.1">
    <property type="nucleotide sequence ID" value="NZ_CCAE010000047.1"/>
</dbReference>
<keyword evidence="3" id="KW-1185">Reference proteome</keyword>
<organism evidence="2 3">
    <name type="scientific">Hydrogenophaga intermedia</name>
    <dbReference type="NCBI Taxonomy" id="65786"/>
    <lineage>
        <taxon>Bacteria</taxon>
        <taxon>Pseudomonadati</taxon>
        <taxon>Pseudomonadota</taxon>
        <taxon>Betaproteobacteria</taxon>
        <taxon>Burkholderiales</taxon>
        <taxon>Comamonadaceae</taxon>
        <taxon>Hydrogenophaga</taxon>
    </lineage>
</organism>
<dbReference type="AlphaFoldDB" id="A0A1L1PRM9"/>
<dbReference type="InterPro" id="IPR009799">
    <property type="entry name" value="EthD_dom"/>
</dbReference>
<dbReference type="SUPFAM" id="SSF54909">
    <property type="entry name" value="Dimeric alpha+beta barrel"/>
    <property type="match status" value="2"/>
</dbReference>
<dbReference type="Proteomes" id="UP000028878">
    <property type="component" value="Unassembled WGS sequence"/>
</dbReference>
<reference evidence="3" key="2">
    <citation type="submission" date="2014-11" db="EMBL/GenBank/DDBJ databases">
        <title>Draft genome sequence of Hydrogenophaga intermedia S1.</title>
        <authorList>
            <person name="Gan H.M."/>
            <person name="Chew T.H."/>
            <person name="Stolz A."/>
        </authorList>
    </citation>
    <scope>NUCLEOTIDE SEQUENCE [LARGE SCALE GENOMIC DNA]</scope>
    <source>
        <strain evidence="3">S1</strain>
    </source>
</reference>
<feature type="domain" description="EthD" evidence="1">
    <location>
        <begin position="11"/>
        <end position="96"/>
    </location>
</feature>
<dbReference type="GO" id="GO:0016491">
    <property type="term" value="F:oxidoreductase activity"/>
    <property type="evidence" value="ECO:0007669"/>
    <property type="project" value="InterPro"/>
</dbReference>
<dbReference type="InterPro" id="IPR011008">
    <property type="entry name" value="Dimeric_a/b-barrel"/>
</dbReference>
<sequence>MFVRSGLIRKRPEWSDEDFRRHWLGQHAELAARLPGLRRYEQNHVTDSLQRGFTYPRGPEQLDGFSMLWFDSEQAMREAIRTEAGQALVADENHFIGDLRIVTIDQMEVIEPEADRPLLKRMSLLKRRDDVLPDEFKSEWRQEHAHLVKRVAGVRGYRQNLIVGREAPKGHPVERDGLPIDGIVELWFDDTESLNAAFASPKGQTLMTHAREFIAEITTFLVERHVIVGARG</sequence>
<reference evidence="3" key="1">
    <citation type="submission" date="2014-02" db="EMBL/GenBank/DDBJ databases">
        <authorList>
            <person name="Gan H."/>
        </authorList>
    </citation>
    <scope>NUCLEOTIDE SEQUENCE [LARGE SCALE GENOMIC DNA]</scope>
    <source>
        <strain evidence="3">S1</strain>
    </source>
</reference>
<protein>
    <submittedName>
        <fullName evidence="2">EthD domain-containing protein</fullName>
    </submittedName>
</protein>
<dbReference type="Gene3D" id="3.30.70.100">
    <property type="match status" value="2"/>
</dbReference>
<accession>A0A1L1PRM9</accession>
<feature type="domain" description="EthD" evidence="1">
    <location>
        <begin position="129"/>
        <end position="214"/>
    </location>
</feature>
<dbReference type="EMBL" id="CCAE010000047">
    <property type="protein sequence ID" value="CDN89577.1"/>
    <property type="molecule type" value="Genomic_DNA"/>
</dbReference>
<evidence type="ECO:0000313" key="3">
    <source>
        <dbReference type="Proteomes" id="UP000028878"/>
    </source>
</evidence>